<proteinExistence type="predicted"/>
<protein>
    <submittedName>
        <fullName evidence="2">Uncharacterized protein</fullName>
    </submittedName>
</protein>
<sequence length="516" mass="57472">MGAKWLRLLVFISVAGLLTSAAGDKAPPPEHNGPQPLAPPFQQLLNETTLNGAAQVGYWDAATAPEFAAAPSAPALNKTNSSQAGIEAGQITVLGKTISNGYQLPINKQGINDQRYFLSQGWTSKWTVERDARYKALVDQINPGVRRYKRYLKYPANEDLRIKWGFNQFHCYNYGLINDLDDYLRRDASYGIESAAIMWGCPQMYRNPGCLGNPQLGKVPCAPSQEYLWAWDDFSALLTSRWQGGKQGRFTHFIIWNEADSSTWFDMSPEVNDTQQHIENTPQATVYVARYVAMMKGAHDSIARNLKGQPSMLYVSTDRMWTASPWCPGPRWGSRCPLGTVNLLNGIWKQVGTSFDWSVVVHAYGNPATTNWGLRQPYQAYTFADLPYVTAFQQQELKTLGIPNPALAPQSVMAASEQGWTTYSNADLDLVAQYVCICQAIAVNRSNNIAWVAHNDFQEVYSPYIASYGVIPKAFGGYLNVTNASLDSSTLQAYRATNMNSWGQDPNNCPESHHQQ</sequence>
<accession>A0AAW1NPQ8</accession>
<organism evidence="2 3">
    <name type="scientific">Symbiochloris irregularis</name>
    <dbReference type="NCBI Taxonomy" id="706552"/>
    <lineage>
        <taxon>Eukaryota</taxon>
        <taxon>Viridiplantae</taxon>
        <taxon>Chlorophyta</taxon>
        <taxon>core chlorophytes</taxon>
        <taxon>Trebouxiophyceae</taxon>
        <taxon>Trebouxiales</taxon>
        <taxon>Trebouxiaceae</taxon>
        <taxon>Symbiochloris</taxon>
    </lineage>
</organism>
<feature type="chain" id="PRO_5043553491" evidence="1">
    <location>
        <begin position="24"/>
        <end position="516"/>
    </location>
</feature>
<dbReference type="Proteomes" id="UP001465755">
    <property type="component" value="Unassembled WGS sequence"/>
</dbReference>
<reference evidence="2 3" key="1">
    <citation type="journal article" date="2024" name="Nat. Commun.">
        <title>Phylogenomics reveals the evolutionary origins of lichenization in chlorophyte algae.</title>
        <authorList>
            <person name="Puginier C."/>
            <person name="Libourel C."/>
            <person name="Otte J."/>
            <person name="Skaloud P."/>
            <person name="Haon M."/>
            <person name="Grisel S."/>
            <person name="Petersen M."/>
            <person name="Berrin J.G."/>
            <person name="Delaux P.M."/>
            <person name="Dal Grande F."/>
            <person name="Keller J."/>
        </authorList>
    </citation>
    <scope>NUCLEOTIDE SEQUENCE [LARGE SCALE GENOMIC DNA]</scope>
    <source>
        <strain evidence="2 3">SAG 2036</strain>
    </source>
</reference>
<comment type="caution">
    <text evidence="2">The sequence shown here is derived from an EMBL/GenBank/DDBJ whole genome shotgun (WGS) entry which is preliminary data.</text>
</comment>
<evidence type="ECO:0000313" key="2">
    <source>
        <dbReference type="EMBL" id="KAK9794325.1"/>
    </source>
</evidence>
<dbReference type="AlphaFoldDB" id="A0AAW1NPQ8"/>
<name>A0AAW1NPQ8_9CHLO</name>
<keyword evidence="1" id="KW-0732">Signal</keyword>
<evidence type="ECO:0000256" key="1">
    <source>
        <dbReference type="SAM" id="SignalP"/>
    </source>
</evidence>
<feature type="signal peptide" evidence="1">
    <location>
        <begin position="1"/>
        <end position="23"/>
    </location>
</feature>
<keyword evidence="3" id="KW-1185">Reference proteome</keyword>
<evidence type="ECO:0000313" key="3">
    <source>
        <dbReference type="Proteomes" id="UP001465755"/>
    </source>
</evidence>
<gene>
    <name evidence="2" type="ORF">WJX73_009445</name>
</gene>
<dbReference type="EMBL" id="JALJOQ010000141">
    <property type="protein sequence ID" value="KAK9794325.1"/>
    <property type="molecule type" value="Genomic_DNA"/>
</dbReference>